<evidence type="ECO:0000256" key="2">
    <source>
        <dbReference type="ARBA" id="ARBA00022578"/>
    </source>
</evidence>
<keyword evidence="3" id="KW-0479">Metal-binding</keyword>
<comment type="similarity">
    <text evidence="1">In the C-terminal section; belongs to the transposase 35 family.</text>
</comment>
<keyword evidence="6" id="KW-0233">DNA recombination</keyword>
<dbReference type="GO" id="GO:0032196">
    <property type="term" value="P:transposition"/>
    <property type="evidence" value="ECO:0007669"/>
    <property type="project" value="UniProtKB-KW"/>
</dbReference>
<evidence type="ECO:0000256" key="4">
    <source>
        <dbReference type="ARBA" id="ARBA00022833"/>
    </source>
</evidence>
<organism evidence="10">
    <name type="scientific">invertebrate metagenome</name>
    <dbReference type="NCBI Taxonomy" id="1711999"/>
    <lineage>
        <taxon>unclassified sequences</taxon>
        <taxon>metagenomes</taxon>
        <taxon>organismal metagenomes</taxon>
    </lineage>
</organism>
<comment type="caution">
    <text evidence="10">The sequence shown here is derived from an EMBL/GenBank/DDBJ whole genome shotgun (WGS) entry which is preliminary data.</text>
</comment>
<reference evidence="10" key="1">
    <citation type="journal article" date="2017" name="Appl. Environ. Microbiol.">
        <title>Molecular characterization of an Endozoicomonas-like organism causing infection in king scallop Pecten maximus L.</title>
        <authorList>
            <person name="Cano I."/>
            <person name="van Aerle R."/>
            <person name="Ross S."/>
            <person name="Verner-Jeffreys D.W."/>
            <person name="Paley R.K."/>
            <person name="Rimmer G."/>
            <person name="Ryder D."/>
            <person name="Hooper P."/>
            <person name="Stone D."/>
            <person name="Feist S.W."/>
        </authorList>
    </citation>
    <scope>NUCLEOTIDE SEQUENCE</scope>
</reference>
<keyword evidence="2" id="KW-0815">Transposition</keyword>
<dbReference type="Pfam" id="PF07282">
    <property type="entry name" value="Cas12f1-like_TNB"/>
    <property type="match status" value="1"/>
</dbReference>
<feature type="domain" description="Cas12f1-like TNB" evidence="8">
    <location>
        <begin position="335"/>
        <end position="401"/>
    </location>
</feature>
<dbReference type="GO" id="GO:0006310">
    <property type="term" value="P:DNA recombination"/>
    <property type="evidence" value="ECO:0007669"/>
    <property type="project" value="UniProtKB-KW"/>
</dbReference>
<dbReference type="InterPro" id="IPR010095">
    <property type="entry name" value="Cas12f1-like_TNB"/>
</dbReference>
<dbReference type="Pfam" id="PF01385">
    <property type="entry name" value="OrfB_IS605"/>
    <property type="match status" value="1"/>
</dbReference>
<proteinExistence type="inferred from homology"/>
<evidence type="ECO:0000256" key="3">
    <source>
        <dbReference type="ARBA" id="ARBA00022723"/>
    </source>
</evidence>
<keyword evidence="4" id="KW-0862">Zinc</keyword>
<protein>
    <recommendedName>
        <fullName evidence="11">Transposase</fullName>
    </recommendedName>
</protein>
<evidence type="ECO:0000259" key="9">
    <source>
        <dbReference type="Pfam" id="PF12323"/>
    </source>
</evidence>
<evidence type="ECO:0000259" key="7">
    <source>
        <dbReference type="Pfam" id="PF01385"/>
    </source>
</evidence>
<dbReference type="NCBIfam" id="NF040570">
    <property type="entry name" value="guided_TnpB"/>
    <property type="match status" value="1"/>
</dbReference>
<dbReference type="GO" id="GO:0003677">
    <property type="term" value="F:DNA binding"/>
    <property type="evidence" value="ECO:0007669"/>
    <property type="project" value="UniProtKB-KW"/>
</dbReference>
<evidence type="ECO:0000256" key="5">
    <source>
        <dbReference type="ARBA" id="ARBA00023125"/>
    </source>
</evidence>
<evidence type="ECO:0000313" key="10">
    <source>
        <dbReference type="EMBL" id="PJE78936.1"/>
    </source>
</evidence>
<dbReference type="GO" id="GO:0046872">
    <property type="term" value="F:metal ion binding"/>
    <property type="evidence" value="ECO:0007669"/>
    <property type="project" value="UniProtKB-KW"/>
</dbReference>
<keyword evidence="5" id="KW-0238">DNA-binding</keyword>
<feature type="domain" description="Probable transposase IS891/IS1136/IS1341" evidence="7">
    <location>
        <begin position="194"/>
        <end position="303"/>
    </location>
</feature>
<evidence type="ECO:0000259" key="8">
    <source>
        <dbReference type="Pfam" id="PF07282"/>
    </source>
</evidence>
<dbReference type="InterPro" id="IPR001959">
    <property type="entry name" value="Transposase"/>
</dbReference>
<dbReference type="Pfam" id="PF12323">
    <property type="entry name" value="HTH_OrfB_IS605"/>
    <property type="match status" value="1"/>
</dbReference>
<name>A0A2H9T6U3_9ZZZZ</name>
<dbReference type="AlphaFoldDB" id="A0A2H9T6U3"/>
<gene>
    <name evidence="10" type="ORF">CI610_02100</name>
</gene>
<evidence type="ECO:0000256" key="6">
    <source>
        <dbReference type="ARBA" id="ARBA00023172"/>
    </source>
</evidence>
<accession>A0A2H9T6U3</accession>
<dbReference type="EMBL" id="NSIT01000113">
    <property type="protein sequence ID" value="PJE78936.1"/>
    <property type="molecule type" value="Genomic_DNA"/>
</dbReference>
<evidence type="ECO:0000256" key="1">
    <source>
        <dbReference type="ARBA" id="ARBA00008761"/>
    </source>
</evidence>
<feature type="domain" description="Transposase putative helix-turn-helix" evidence="9">
    <location>
        <begin position="1"/>
        <end position="31"/>
    </location>
</feature>
<evidence type="ECO:0008006" key="11">
    <source>
        <dbReference type="Google" id="ProtNLM"/>
    </source>
</evidence>
<sequence>MLQGIRLKAHPTDQQKRVLSQWMGCARLIWNAKCDEDRYFRTYARKYCSIGTYAPVDQKTSHFKSKELTPFLSDCPSQIIRNSAVNWYQTYQKFMKGICGRPHRKPKTDKGSIHVTRELFRFDVCPDGVTRLFIGSKKNNIGYLSFKSHRSYSEPKSLYIRKEAGRYYVSFCYDNGSQAPTTDKEHLLWLKGATKKWLDENVIGVDRGVAIPVHTGEKTYDFTCNQQKNRDKRKRYIKKLQRRLSRQNKGSNRRQKTKNRIARQHSKVANIRQDFCHKTSRKMVDSDAKVIIFENLKTSKMTKKPKAQKDRNGKFIPNQAKAKAGLNKTILNVGWHYLETYTYYKAAKAGKAVFKIPAPYTSQECADCGHTHPDNRKKQDLFVCGKCGHVDNADRNASLVIKKRAIHLFLDSGTELVGKGIPMLATGRGAIRKPRKAKASPAIRKEASEKKRLVSVVI</sequence>
<dbReference type="InterPro" id="IPR021027">
    <property type="entry name" value="Transposase_put_HTH"/>
</dbReference>